<evidence type="ECO:0000313" key="2">
    <source>
        <dbReference type="EMBL" id="KAK8074039.1"/>
    </source>
</evidence>
<feature type="domain" description="BTB" evidence="1">
    <location>
        <begin position="31"/>
        <end position="98"/>
    </location>
</feature>
<dbReference type="GeneID" id="92089410"/>
<evidence type="ECO:0000259" key="1">
    <source>
        <dbReference type="PROSITE" id="PS50097"/>
    </source>
</evidence>
<dbReference type="EMBL" id="JAQQWL010000005">
    <property type="protein sequence ID" value="KAK8074039.1"/>
    <property type="molecule type" value="Genomic_DNA"/>
</dbReference>
<dbReference type="InterPro" id="IPR000210">
    <property type="entry name" value="BTB/POZ_dom"/>
</dbReference>
<reference evidence="2 3" key="1">
    <citation type="submission" date="2023-01" db="EMBL/GenBank/DDBJ databases">
        <title>Analysis of 21 Apiospora genomes using comparative genomics revels a genus with tremendous synthesis potential of carbohydrate active enzymes and secondary metabolites.</title>
        <authorList>
            <person name="Sorensen T."/>
        </authorList>
    </citation>
    <scope>NUCLEOTIDE SEQUENCE [LARGE SCALE GENOMIC DNA]</scope>
    <source>
        <strain evidence="2 3">CBS 135458</strain>
    </source>
</reference>
<protein>
    <recommendedName>
        <fullName evidence="1">BTB domain-containing protein</fullName>
    </recommendedName>
</protein>
<dbReference type="RefSeq" id="XP_066718514.1">
    <property type="nucleotide sequence ID" value="XM_066856347.1"/>
</dbReference>
<dbReference type="SUPFAM" id="SSF54695">
    <property type="entry name" value="POZ domain"/>
    <property type="match status" value="1"/>
</dbReference>
<dbReference type="InterPro" id="IPR011333">
    <property type="entry name" value="SKP1/BTB/POZ_sf"/>
</dbReference>
<dbReference type="PROSITE" id="PS50097">
    <property type="entry name" value="BTB"/>
    <property type="match status" value="1"/>
</dbReference>
<dbReference type="PANTHER" id="PTHR24413">
    <property type="entry name" value="SPECKLE-TYPE POZ PROTEIN"/>
    <property type="match status" value="1"/>
</dbReference>
<dbReference type="Proteomes" id="UP001480595">
    <property type="component" value="Unassembled WGS sequence"/>
</dbReference>
<organism evidence="2 3">
    <name type="scientific">Apiospora phragmitis</name>
    <dbReference type="NCBI Taxonomy" id="2905665"/>
    <lineage>
        <taxon>Eukaryota</taxon>
        <taxon>Fungi</taxon>
        <taxon>Dikarya</taxon>
        <taxon>Ascomycota</taxon>
        <taxon>Pezizomycotina</taxon>
        <taxon>Sordariomycetes</taxon>
        <taxon>Xylariomycetidae</taxon>
        <taxon>Amphisphaeriales</taxon>
        <taxon>Apiosporaceae</taxon>
        <taxon>Apiospora</taxon>
    </lineage>
</organism>
<keyword evidence="3" id="KW-1185">Reference proteome</keyword>
<proteinExistence type="predicted"/>
<comment type="caution">
    <text evidence="2">The sequence shown here is derived from an EMBL/GenBank/DDBJ whole genome shotgun (WGS) entry which is preliminary data.</text>
</comment>
<dbReference type="Pfam" id="PF00651">
    <property type="entry name" value="BTB"/>
    <property type="match status" value="1"/>
</dbReference>
<dbReference type="SMART" id="SM00225">
    <property type="entry name" value="BTB"/>
    <property type="match status" value="1"/>
</dbReference>
<sequence>MGDYPYHCVDKAPADMMYRAGEEMFNNELFSDAKVTANGYTWPIHKSIICSRSGYFSKAFTGPFREATTNQLTIEGQDAKAVGHVIYYLYTGDVPFYEVEDLREAVDLFIAADYFDIDHLRDHARNLLGCQFDTVLQYAHDKPLLDDEDLDQLFYAARHAYTSGPNLEALRKPIEGFLKETKFLLSKDDRFMRELNNIPEFALALIRLMSSPWNEEEMRYCCQAKPTWCTECASVKSKFAEISLVRYAAHDPEEEYVLVGTCSECFEEQQSE</sequence>
<gene>
    <name evidence="2" type="ORF">PG994_004938</name>
</gene>
<evidence type="ECO:0000313" key="3">
    <source>
        <dbReference type="Proteomes" id="UP001480595"/>
    </source>
</evidence>
<dbReference type="CDD" id="cd18186">
    <property type="entry name" value="BTB_POZ_ZBTB_KLHL-like"/>
    <property type="match status" value="1"/>
</dbReference>
<name>A0ABR1VS02_9PEZI</name>
<dbReference type="Gene3D" id="3.30.710.10">
    <property type="entry name" value="Potassium Channel Kv1.1, Chain A"/>
    <property type="match status" value="1"/>
</dbReference>
<accession>A0ABR1VS02</accession>